<dbReference type="NCBIfam" id="TIGR00451">
    <property type="entry name" value="unchar_dom_2"/>
    <property type="match status" value="1"/>
</dbReference>
<comment type="pathway">
    <text evidence="1">tRNA modification; archaeosine-tRNA biosynthesis.</text>
</comment>
<accession>A0ABD5R8V4</accession>
<dbReference type="CDD" id="cd21149">
    <property type="entry name" value="PUA_archaeosine_TGT"/>
    <property type="match status" value="1"/>
</dbReference>
<gene>
    <name evidence="8" type="primary">arcS</name>
    <name evidence="8" type="ORF">ACFPJ5_05750</name>
</gene>
<dbReference type="Proteomes" id="UP001596201">
    <property type="component" value="Unassembled WGS sequence"/>
</dbReference>
<feature type="domain" description="tRNA-guanine transglycosylase patch-forming" evidence="6">
    <location>
        <begin position="451"/>
        <end position="518"/>
    </location>
</feature>
<dbReference type="InterPro" id="IPR002616">
    <property type="entry name" value="tRNA_ribo_trans-like"/>
</dbReference>
<dbReference type="InterPro" id="IPR036511">
    <property type="entry name" value="TGT-like_sf"/>
</dbReference>
<keyword evidence="9" id="KW-1185">Reference proteome</keyword>
<dbReference type="InterPro" id="IPR004521">
    <property type="entry name" value="Uncharacterised_CHP00451"/>
</dbReference>
<dbReference type="PANTHER" id="PTHR46499">
    <property type="entry name" value="QUEUINE TRNA-RIBOSYLTRANSFERASE"/>
    <property type="match status" value="1"/>
</dbReference>
<dbReference type="GO" id="GO:0002948">
    <property type="term" value="F:archaeosine synthase activity"/>
    <property type="evidence" value="ECO:0007669"/>
    <property type="project" value="UniProtKB-EC"/>
</dbReference>
<dbReference type="SUPFAM" id="SSF51713">
    <property type="entry name" value="tRNA-guanine transglycosylase"/>
    <property type="match status" value="1"/>
</dbReference>
<keyword evidence="8" id="KW-0808">Transferase</keyword>
<dbReference type="GO" id="GO:0008483">
    <property type="term" value="F:transaminase activity"/>
    <property type="evidence" value="ECO:0007669"/>
    <property type="project" value="UniProtKB-KW"/>
</dbReference>
<dbReference type="Pfam" id="PF14810">
    <property type="entry name" value="TGT_C2"/>
    <property type="match status" value="1"/>
</dbReference>
<dbReference type="PROSITE" id="PS50890">
    <property type="entry name" value="PUA"/>
    <property type="match status" value="1"/>
</dbReference>
<comment type="similarity">
    <text evidence="2">Belongs to the archaeosine synthase type 1 family.</text>
</comment>
<dbReference type="SUPFAM" id="SSF52141">
    <property type="entry name" value="Uracil-DNA glycosylase-like"/>
    <property type="match status" value="1"/>
</dbReference>
<protein>
    <submittedName>
        <fullName evidence="8">Archaeosine synthase subunit alpha</fullName>
        <ecNumber evidence="8">2.6.1.97</ecNumber>
    </submittedName>
</protein>
<dbReference type="Gene3D" id="3.20.20.105">
    <property type="entry name" value="Queuine tRNA-ribosyltransferase-like"/>
    <property type="match status" value="1"/>
</dbReference>
<dbReference type="Pfam" id="PF01702">
    <property type="entry name" value="TGT"/>
    <property type="match status" value="1"/>
</dbReference>
<evidence type="ECO:0000259" key="5">
    <source>
        <dbReference type="Pfam" id="PF01702"/>
    </source>
</evidence>
<dbReference type="InterPro" id="IPR029402">
    <property type="entry name" value="TGT_C2"/>
</dbReference>
<evidence type="ECO:0000256" key="3">
    <source>
        <dbReference type="ARBA" id="ARBA00022694"/>
    </source>
</evidence>
<dbReference type="InterPro" id="IPR050076">
    <property type="entry name" value="ArchSynthase1/Queuine_TRR"/>
</dbReference>
<dbReference type="InterPro" id="IPR040777">
    <property type="entry name" value="DUF5591"/>
</dbReference>
<dbReference type="InterPro" id="IPR002478">
    <property type="entry name" value="PUA"/>
</dbReference>
<evidence type="ECO:0000256" key="2">
    <source>
        <dbReference type="ARBA" id="ARBA00008906"/>
    </source>
</evidence>
<dbReference type="RefSeq" id="WP_227228217.1">
    <property type="nucleotide sequence ID" value="NZ_JAJCVJ010000001.1"/>
</dbReference>
<dbReference type="Pfam" id="PF01472">
    <property type="entry name" value="PUA"/>
    <property type="match status" value="1"/>
</dbReference>
<dbReference type="AlphaFoldDB" id="A0ABD5R8V4"/>
<dbReference type="NCBIfam" id="TIGR00449">
    <property type="entry name" value="tgt_general"/>
    <property type="match status" value="1"/>
</dbReference>
<dbReference type="Gene3D" id="3.10.450.90">
    <property type="entry name" value="ArcTGT, C2 domain"/>
    <property type="match status" value="1"/>
</dbReference>
<keyword evidence="8" id="KW-0032">Aminotransferase</keyword>
<dbReference type="Gene3D" id="3.40.50.10630">
    <property type="entry name" value="Uracil-DNA glycosylase-like"/>
    <property type="match status" value="1"/>
</dbReference>
<evidence type="ECO:0000256" key="1">
    <source>
        <dbReference type="ARBA" id="ARBA00005030"/>
    </source>
</evidence>
<evidence type="ECO:0000259" key="4">
    <source>
        <dbReference type="Pfam" id="PF01472"/>
    </source>
</evidence>
<feature type="domain" description="DUF5591" evidence="7">
    <location>
        <begin position="286"/>
        <end position="437"/>
    </location>
</feature>
<proteinExistence type="inferred from homology"/>
<dbReference type="EMBL" id="JBHSKX010000001">
    <property type="protein sequence ID" value="MFC5366436.1"/>
    <property type="molecule type" value="Genomic_DNA"/>
</dbReference>
<dbReference type="InterPro" id="IPR015947">
    <property type="entry name" value="PUA-like_sf"/>
</dbReference>
<evidence type="ECO:0000259" key="7">
    <source>
        <dbReference type="Pfam" id="PF17884"/>
    </source>
</evidence>
<dbReference type="Pfam" id="PF17884">
    <property type="entry name" value="DUF5591"/>
    <property type="match status" value="1"/>
</dbReference>
<dbReference type="Gene3D" id="2.30.130.10">
    <property type="entry name" value="PUA domain"/>
    <property type="match status" value="1"/>
</dbReference>
<dbReference type="InterPro" id="IPR038250">
    <property type="entry name" value="TGT_C2_sf"/>
</dbReference>
<dbReference type="NCBIfam" id="NF040592">
    <property type="entry name" value="tRNA_mod_ArcS"/>
    <property type="match status" value="1"/>
</dbReference>
<dbReference type="GO" id="GO:0008033">
    <property type="term" value="P:tRNA processing"/>
    <property type="evidence" value="ECO:0007669"/>
    <property type="project" value="UniProtKB-KW"/>
</dbReference>
<dbReference type="InterPro" id="IPR036895">
    <property type="entry name" value="Uracil-DNA_glycosylase-like_sf"/>
</dbReference>
<dbReference type="PANTHER" id="PTHR46499:SF2">
    <property type="entry name" value="ARCHAEOSINE SYNTHASE"/>
    <property type="match status" value="1"/>
</dbReference>
<dbReference type="InterPro" id="IPR053418">
    <property type="entry name" value="Archaeosine_synthase_1"/>
</dbReference>
<feature type="domain" description="PUA" evidence="4">
    <location>
        <begin position="533"/>
        <end position="587"/>
    </location>
</feature>
<evidence type="ECO:0000259" key="6">
    <source>
        <dbReference type="Pfam" id="PF14810"/>
    </source>
</evidence>
<sequence length="590" mass="66112">MTDYFEVLSRDGPARIGEVRLHPGLTTPALVDDRVHDAGSLWPEERELPEGNESELTILPHRAFPAGTDERVAESFAVDYPDVDYPSAVVVSTDTAADYGADAYVVSDAPGFVGHASAFRESIVSIRESIPADTALYLSGVATPRNAATLVYSGVDLLDSKLAKVKGREGKYLTREGEYFLEDLAELPCSCPVCADHRDDPADFDRADCADHNVAVLESELATVRRRIRDGRLRDYVEGQARHEQWLTAAFREFDQQYGYVEERTPVLRNNELSAASSDTLRRVEIQRFAERVTTRYRSRFDEPLVLVPCSARKPYSESQSHSQFHDAIQYRAHLASMTSPIGVVPQELELTYPAQHYDTVVTGRWSEDEKQFVTEVLRRYLQRNDYPRVIAHVPDEGYRDICERVENHEDVDVPFEYTVEDHPTTTDSLANLMSTLQGGLKFSRRERQHNTVKAIADFQFGDGAGDDLFADVDLQTTSRYPKLQLRDADDEQLATMVPNYGTLSFTLAGGRVWRDSDAPTKRVEIDGFVPHGSVLAPGVVDADEEIRVGDEVIVEGPRAFGVGRAEMFGREMTESTRGEAVQVRHVEEL</sequence>
<name>A0ABD5R8V4_9EURY</name>
<dbReference type="SUPFAM" id="SSF88802">
    <property type="entry name" value="Pre-PUA domain"/>
    <property type="match status" value="1"/>
</dbReference>
<organism evidence="8 9">
    <name type="scientific">Salinirubrum litoreum</name>
    <dbReference type="NCBI Taxonomy" id="1126234"/>
    <lineage>
        <taxon>Archaea</taxon>
        <taxon>Methanobacteriati</taxon>
        <taxon>Methanobacteriota</taxon>
        <taxon>Stenosarchaea group</taxon>
        <taxon>Halobacteria</taxon>
        <taxon>Halobacteriales</taxon>
        <taxon>Haloferacaceae</taxon>
        <taxon>Salinirubrum</taxon>
    </lineage>
</organism>
<dbReference type="EC" id="2.6.1.97" evidence="8"/>
<evidence type="ECO:0000313" key="9">
    <source>
        <dbReference type="Proteomes" id="UP001596201"/>
    </source>
</evidence>
<comment type="caution">
    <text evidence="8">The sequence shown here is derived from an EMBL/GenBank/DDBJ whole genome shotgun (WGS) entry which is preliminary data.</text>
</comment>
<dbReference type="SUPFAM" id="SSF88697">
    <property type="entry name" value="PUA domain-like"/>
    <property type="match status" value="1"/>
</dbReference>
<reference evidence="8 9" key="1">
    <citation type="journal article" date="2019" name="Int. J. Syst. Evol. Microbiol.">
        <title>The Global Catalogue of Microorganisms (GCM) 10K type strain sequencing project: providing services to taxonomists for standard genome sequencing and annotation.</title>
        <authorList>
            <consortium name="The Broad Institute Genomics Platform"/>
            <consortium name="The Broad Institute Genome Sequencing Center for Infectious Disease"/>
            <person name="Wu L."/>
            <person name="Ma J."/>
        </authorList>
    </citation>
    <scope>NUCLEOTIDE SEQUENCE [LARGE SCALE GENOMIC DNA]</scope>
    <source>
        <strain evidence="8 9">CGMCC 1.12237</strain>
    </source>
</reference>
<dbReference type="InterPro" id="IPR036974">
    <property type="entry name" value="PUA_sf"/>
</dbReference>
<keyword evidence="3" id="KW-0819">tRNA processing</keyword>
<evidence type="ECO:0000313" key="8">
    <source>
        <dbReference type="EMBL" id="MFC5366436.1"/>
    </source>
</evidence>
<feature type="domain" description="tRNA-guanine(15) transglycosylase-like" evidence="5">
    <location>
        <begin position="94"/>
        <end position="242"/>
    </location>
</feature>